<evidence type="ECO:0000313" key="7">
    <source>
        <dbReference type="EMBL" id="QFQ95638.1"/>
    </source>
</evidence>
<dbReference type="KEGG" id="sphv:F9278_04935"/>
<dbReference type="SUPFAM" id="SSF54292">
    <property type="entry name" value="2Fe-2S ferredoxin-like"/>
    <property type="match status" value="1"/>
</dbReference>
<proteinExistence type="predicted"/>
<evidence type="ECO:0000256" key="5">
    <source>
        <dbReference type="ARBA" id="ARBA00023014"/>
    </source>
</evidence>
<dbReference type="GO" id="GO:0016491">
    <property type="term" value="F:oxidoreductase activity"/>
    <property type="evidence" value="ECO:0007669"/>
    <property type="project" value="UniProtKB-KW"/>
</dbReference>
<dbReference type="Gene3D" id="3.10.20.30">
    <property type="match status" value="1"/>
</dbReference>
<dbReference type="Gene3D" id="1.10.150.120">
    <property type="entry name" value="[2Fe-2S]-binding domain"/>
    <property type="match status" value="1"/>
</dbReference>
<dbReference type="CDD" id="cd00207">
    <property type="entry name" value="fer2"/>
    <property type="match status" value="1"/>
</dbReference>
<dbReference type="Proteomes" id="UP000327294">
    <property type="component" value="Chromosome"/>
</dbReference>
<dbReference type="InterPro" id="IPR006058">
    <property type="entry name" value="2Fe2S_fd_BS"/>
</dbReference>
<dbReference type="PANTHER" id="PTHR44379:SF5">
    <property type="entry name" value="OXIDOREDUCTASE WITH IRON-SULFUR SUBUNIT"/>
    <property type="match status" value="1"/>
</dbReference>
<dbReference type="InterPro" id="IPR002888">
    <property type="entry name" value="2Fe-2S-bd"/>
</dbReference>
<reference evidence="7 8" key="1">
    <citation type="submission" date="2019-10" db="EMBL/GenBank/DDBJ databases">
        <title>Streptomyces sp. strain GY16 isolated from leaves of Broussonetia papyrifera.</title>
        <authorList>
            <person name="Mo P."/>
        </authorList>
    </citation>
    <scope>NUCLEOTIDE SEQUENCE [LARGE SCALE GENOMIC DNA]</scope>
    <source>
        <strain evidence="7 8">GY16</strain>
    </source>
</reference>
<dbReference type="SUPFAM" id="SSF47741">
    <property type="entry name" value="CO dehydrogenase ISP C-domain like"/>
    <property type="match status" value="1"/>
</dbReference>
<gene>
    <name evidence="7" type="ORF">F9278_04935</name>
</gene>
<dbReference type="InterPro" id="IPR001041">
    <property type="entry name" value="2Fe-2S_ferredoxin-type"/>
</dbReference>
<dbReference type="AlphaFoldDB" id="A0A5P8JYR2"/>
<protein>
    <submittedName>
        <fullName evidence="7">(2Fe-2S)-binding protein</fullName>
    </submittedName>
</protein>
<evidence type="ECO:0000256" key="2">
    <source>
        <dbReference type="ARBA" id="ARBA00022723"/>
    </source>
</evidence>
<organism evidence="7 8">
    <name type="scientific">Streptomyces phaeolivaceus</name>
    <dbReference type="NCBI Taxonomy" id="2653200"/>
    <lineage>
        <taxon>Bacteria</taxon>
        <taxon>Bacillati</taxon>
        <taxon>Actinomycetota</taxon>
        <taxon>Actinomycetes</taxon>
        <taxon>Kitasatosporales</taxon>
        <taxon>Streptomycetaceae</taxon>
        <taxon>Streptomyces</taxon>
    </lineage>
</organism>
<keyword evidence="5" id="KW-0411">Iron-sulfur</keyword>
<evidence type="ECO:0000256" key="1">
    <source>
        <dbReference type="ARBA" id="ARBA00022714"/>
    </source>
</evidence>
<keyword evidence="2" id="KW-0479">Metal-binding</keyword>
<dbReference type="PANTHER" id="PTHR44379">
    <property type="entry name" value="OXIDOREDUCTASE WITH IRON-SULFUR SUBUNIT"/>
    <property type="match status" value="1"/>
</dbReference>
<name>A0A5P8JYR2_9ACTN</name>
<evidence type="ECO:0000256" key="4">
    <source>
        <dbReference type="ARBA" id="ARBA00023004"/>
    </source>
</evidence>
<dbReference type="Pfam" id="PF01799">
    <property type="entry name" value="Fer2_2"/>
    <property type="match status" value="1"/>
</dbReference>
<dbReference type="InterPro" id="IPR012675">
    <property type="entry name" value="Beta-grasp_dom_sf"/>
</dbReference>
<evidence type="ECO:0000256" key="3">
    <source>
        <dbReference type="ARBA" id="ARBA00023002"/>
    </source>
</evidence>
<keyword evidence="4" id="KW-0408">Iron</keyword>
<dbReference type="PROSITE" id="PS51085">
    <property type="entry name" value="2FE2S_FER_2"/>
    <property type="match status" value="1"/>
</dbReference>
<sequence length="152" mass="15933">MNEITLRVNGTPHKVAVDDTTVLLDALRQRIGITSTREGCGVGACGACTVLADGTSVSSCLASAVRYDGVPLTTADGLAEDDPVVSSFVDSDAMQCGYCIPGFVLMTKELLAENPTPSDEEIADHLEGNICRCATYPEIIKAVRLAADRTAP</sequence>
<keyword evidence="3" id="KW-0560">Oxidoreductase</keyword>
<evidence type="ECO:0000313" key="8">
    <source>
        <dbReference type="Proteomes" id="UP000327294"/>
    </source>
</evidence>
<dbReference type="RefSeq" id="WP_152167170.1">
    <property type="nucleotide sequence ID" value="NZ_CP045096.1"/>
</dbReference>
<dbReference type="Pfam" id="PF00111">
    <property type="entry name" value="Fer2"/>
    <property type="match status" value="1"/>
</dbReference>
<dbReference type="InterPro" id="IPR036884">
    <property type="entry name" value="2Fe-2S-bd_dom_sf"/>
</dbReference>
<dbReference type="GO" id="GO:0051537">
    <property type="term" value="F:2 iron, 2 sulfur cluster binding"/>
    <property type="evidence" value="ECO:0007669"/>
    <property type="project" value="UniProtKB-KW"/>
</dbReference>
<dbReference type="PROSITE" id="PS00197">
    <property type="entry name" value="2FE2S_FER_1"/>
    <property type="match status" value="1"/>
</dbReference>
<dbReference type="InterPro" id="IPR036010">
    <property type="entry name" value="2Fe-2S_ferredoxin-like_sf"/>
</dbReference>
<keyword evidence="8" id="KW-1185">Reference proteome</keyword>
<dbReference type="EMBL" id="CP045096">
    <property type="protein sequence ID" value="QFQ95638.1"/>
    <property type="molecule type" value="Genomic_DNA"/>
</dbReference>
<dbReference type="GO" id="GO:0046872">
    <property type="term" value="F:metal ion binding"/>
    <property type="evidence" value="ECO:0007669"/>
    <property type="project" value="UniProtKB-KW"/>
</dbReference>
<accession>A0A5P8JYR2</accession>
<feature type="domain" description="2Fe-2S ferredoxin-type" evidence="6">
    <location>
        <begin position="2"/>
        <end position="78"/>
    </location>
</feature>
<evidence type="ECO:0000259" key="6">
    <source>
        <dbReference type="PROSITE" id="PS51085"/>
    </source>
</evidence>
<keyword evidence="1" id="KW-0001">2Fe-2S</keyword>
<dbReference type="InterPro" id="IPR051452">
    <property type="entry name" value="Diverse_Oxidoreductases"/>
</dbReference>